<dbReference type="PANTHER" id="PTHR11733:SF167">
    <property type="entry name" value="FI17812P1-RELATED"/>
    <property type="match status" value="1"/>
</dbReference>
<sequence length="50" mass="5683">ENIADNGGLKLSYHTYQKHKQRTLHSGNNLPLPGLSYNNDQLFFIAFAHV</sequence>
<dbReference type="InterPro" id="IPR024079">
    <property type="entry name" value="MetalloPept_cat_dom_sf"/>
</dbReference>
<dbReference type="AlphaFoldDB" id="A0A8S3DAA4"/>
<evidence type="ECO:0000313" key="3">
    <source>
        <dbReference type="EMBL" id="CAF4997878.1"/>
    </source>
</evidence>
<protein>
    <recommendedName>
        <fullName evidence="2">Peptidase M13 C-terminal domain-containing protein</fullName>
    </recommendedName>
</protein>
<comment type="similarity">
    <text evidence="1">Belongs to the peptidase M13 family.</text>
</comment>
<evidence type="ECO:0000313" key="4">
    <source>
        <dbReference type="EMBL" id="CAF5009717.1"/>
    </source>
</evidence>
<name>A0A8S3DAA4_9BILA</name>
<dbReference type="GO" id="GO:0005886">
    <property type="term" value="C:plasma membrane"/>
    <property type="evidence" value="ECO:0007669"/>
    <property type="project" value="TreeGrafter"/>
</dbReference>
<dbReference type="GO" id="GO:0016485">
    <property type="term" value="P:protein processing"/>
    <property type="evidence" value="ECO:0007669"/>
    <property type="project" value="TreeGrafter"/>
</dbReference>
<evidence type="ECO:0000259" key="2">
    <source>
        <dbReference type="Pfam" id="PF01431"/>
    </source>
</evidence>
<reference evidence="3" key="1">
    <citation type="submission" date="2021-02" db="EMBL/GenBank/DDBJ databases">
        <authorList>
            <person name="Nowell W R."/>
        </authorList>
    </citation>
    <scope>NUCLEOTIDE SEQUENCE</scope>
</reference>
<dbReference type="InterPro" id="IPR000718">
    <property type="entry name" value="Peptidase_M13"/>
</dbReference>
<proteinExistence type="inferred from homology"/>
<accession>A0A8S3DAA4</accession>
<feature type="domain" description="Peptidase M13 C-terminal" evidence="2">
    <location>
        <begin position="1"/>
        <end position="50"/>
    </location>
</feature>
<dbReference type="EMBL" id="CAJOBJ010210576">
    <property type="protein sequence ID" value="CAF5009717.1"/>
    <property type="molecule type" value="Genomic_DNA"/>
</dbReference>
<dbReference type="Gene3D" id="3.40.390.10">
    <property type="entry name" value="Collagenase (Catalytic Domain)"/>
    <property type="match status" value="1"/>
</dbReference>
<evidence type="ECO:0000256" key="1">
    <source>
        <dbReference type="ARBA" id="ARBA00007357"/>
    </source>
</evidence>
<dbReference type="GO" id="GO:0004222">
    <property type="term" value="F:metalloendopeptidase activity"/>
    <property type="evidence" value="ECO:0007669"/>
    <property type="project" value="InterPro"/>
</dbReference>
<dbReference type="PANTHER" id="PTHR11733">
    <property type="entry name" value="ZINC METALLOPROTEASE FAMILY M13 NEPRILYSIN-RELATED"/>
    <property type="match status" value="1"/>
</dbReference>
<gene>
    <name evidence="3" type="ORF">GIL414_LOCUS57068</name>
    <name evidence="4" type="ORF">GIL414_LOCUS57787</name>
</gene>
<dbReference type="SUPFAM" id="SSF55486">
    <property type="entry name" value="Metalloproteases ('zincins'), catalytic domain"/>
    <property type="match status" value="1"/>
</dbReference>
<organism evidence="3 5">
    <name type="scientific">Rotaria magnacalcarata</name>
    <dbReference type="NCBI Taxonomy" id="392030"/>
    <lineage>
        <taxon>Eukaryota</taxon>
        <taxon>Metazoa</taxon>
        <taxon>Spiralia</taxon>
        <taxon>Gnathifera</taxon>
        <taxon>Rotifera</taxon>
        <taxon>Eurotatoria</taxon>
        <taxon>Bdelloidea</taxon>
        <taxon>Philodinida</taxon>
        <taxon>Philodinidae</taxon>
        <taxon>Rotaria</taxon>
    </lineage>
</organism>
<dbReference type="Proteomes" id="UP000681720">
    <property type="component" value="Unassembled WGS sequence"/>
</dbReference>
<dbReference type="PROSITE" id="PS51885">
    <property type="entry name" value="NEPRILYSIN"/>
    <property type="match status" value="1"/>
</dbReference>
<evidence type="ECO:0000313" key="5">
    <source>
        <dbReference type="Proteomes" id="UP000681720"/>
    </source>
</evidence>
<dbReference type="EMBL" id="CAJOBJ010206293">
    <property type="protein sequence ID" value="CAF4997878.1"/>
    <property type="molecule type" value="Genomic_DNA"/>
</dbReference>
<feature type="non-terminal residue" evidence="3">
    <location>
        <position position="1"/>
    </location>
</feature>
<dbReference type="InterPro" id="IPR018497">
    <property type="entry name" value="Peptidase_M13_C"/>
</dbReference>
<comment type="caution">
    <text evidence="3">The sequence shown here is derived from an EMBL/GenBank/DDBJ whole genome shotgun (WGS) entry which is preliminary data.</text>
</comment>
<dbReference type="Pfam" id="PF01431">
    <property type="entry name" value="Peptidase_M13"/>
    <property type="match status" value="1"/>
</dbReference>